<protein>
    <recommendedName>
        <fullName evidence="1">VOC domain-containing protein</fullName>
    </recommendedName>
</protein>
<dbReference type="InterPro" id="IPR029068">
    <property type="entry name" value="Glyas_Bleomycin-R_OHBP_Dase"/>
</dbReference>
<dbReference type="SUPFAM" id="SSF54593">
    <property type="entry name" value="Glyoxalase/Bleomycin resistance protein/Dihydroxybiphenyl dioxygenase"/>
    <property type="match status" value="1"/>
</dbReference>
<dbReference type="InterPro" id="IPR037523">
    <property type="entry name" value="VOC_core"/>
</dbReference>
<dbReference type="Proteomes" id="UP000595374">
    <property type="component" value="Chromosome"/>
</dbReference>
<dbReference type="EMBL" id="CP065989">
    <property type="protein sequence ID" value="QQB14153.1"/>
    <property type="molecule type" value="Genomic_DNA"/>
</dbReference>
<sequence length="304" mass="33835">MRPLVQRLGYVTVESADPEGLAQDTADKIGARVVERAEDGTILMSSNQRHAEYIIKQADGNRHAQCGLEAVSADAIDEVRRRCEEGGLEVLTTTPSSEAIEKSVTFVTSEGHVFEVHTPMRHDRALRYKGPGMRPKGLDHVNFTAADPERWTHEMNVSCGFLLSERSTGHEIAWLRGADGRHHTVAIVASDVGGLHHTSWEFNSFQDFRGIADSLIPDERRLTWGPGRHGAGDNLFMYFTNSSDFLIECIAEMEVIDDIYAEPRVVDPGENLSNWKLVDLWGSRPPIEWVEQNTALAPESSFPA</sequence>
<evidence type="ECO:0000259" key="1">
    <source>
        <dbReference type="PROSITE" id="PS51819"/>
    </source>
</evidence>
<proteinExistence type="predicted"/>
<feature type="domain" description="VOC" evidence="1">
    <location>
        <begin position="7"/>
        <end position="119"/>
    </location>
</feature>
<evidence type="ECO:0000313" key="2">
    <source>
        <dbReference type="EMBL" id="QQB14153.1"/>
    </source>
</evidence>
<accession>A0A7T4DIT9</accession>
<gene>
    <name evidence="2" type="ORF">I6H47_15515</name>
</gene>
<evidence type="ECO:0000313" key="3">
    <source>
        <dbReference type="Proteomes" id="UP000595374"/>
    </source>
</evidence>
<dbReference type="Gene3D" id="3.10.180.10">
    <property type="entry name" value="2,3-Dihydroxybiphenyl 1,2-Dioxygenase, domain 1"/>
    <property type="match status" value="2"/>
</dbReference>
<organism evidence="2 3">
    <name type="scientific">Brevibacterium casei</name>
    <dbReference type="NCBI Taxonomy" id="33889"/>
    <lineage>
        <taxon>Bacteria</taxon>
        <taxon>Bacillati</taxon>
        <taxon>Actinomycetota</taxon>
        <taxon>Actinomycetes</taxon>
        <taxon>Micrococcales</taxon>
        <taxon>Brevibacteriaceae</taxon>
        <taxon>Brevibacterium</taxon>
    </lineage>
</organism>
<dbReference type="AlphaFoldDB" id="A0A7T4DIT9"/>
<feature type="domain" description="VOC" evidence="1">
    <location>
        <begin position="137"/>
        <end position="252"/>
    </location>
</feature>
<reference evidence="2 3" key="1">
    <citation type="submission" date="2020-12" db="EMBL/GenBank/DDBJ databases">
        <title>FDA dAtabase for Regulatory Grade micrObial Sequences (FDA-ARGOS): Supporting development and validation of Infectious Disease Dx tests.</title>
        <authorList>
            <person name="Sproer C."/>
            <person name="Gronow S."/>
            <person name="Severitt S."/>
            <person name="Schroder I."/>
            <person name="Tallon L."/>
            <person name="Sadzewicz L."/>
            <person name="Zhao X."/>
            <person name="Boylan J."/>
            <person name="Ott S."/>
            <person name="Bowen H."/>
            <person name="Vavikolanu K."/>
            <person name="Mehta A."/>
            <person name="Aluvathingal J."/>
            <person name="Nadendla S."/>
            <person name="Lowell S."/>
            <person name="Myers T."/>
            <person name="Yan Y."/>
            <person name="Sichtig H."/>
        </authorList>
    </citation>
    <scope>NUCLEOTIDE SEQUENCE [LARGE SCALE GENOMIC DNA]</scope>
    <source>
        <strain evidence="2 3">FDAARGOS_990</strain>
    </source>
</reference>
<dbReference type="RefSeq" id="WP_198499266.1">
    <property type="nucleotide sequence ID" value="NZ_CP065989.1"/>
</dbReference>
<name>A0A7T4DIT9_9MICO</name>
<dbReference type="PROSITE" id="PS51819">
    <property type="entry name" value="VOC"/>
    <property type="match status" value="2"/>
</dbReference>